<keyword evidence="4 7" id="KW-0732">Signal</keyword>
<comment type="similarity">
    <text evidence="2">Belongs to the sulfatase family.</text>
</comment>
<evidence type="ECO:0000256" key="7">
    <source>
        <dbReference type="SAM" id="SignalP"/>
    </source>
</evidence>
<dbReference type="InterPro" id="IPR017850">
    <property type="entry name" value="Alkaline_phosphatase_core_sf"/>
</dbReference>
<dbReference type="GO" id="GO:0004423">
    <property type="term" value="F:iduronate-2-sulfatase activity"/>
    <property type="evidence" value="ECO:0007669"/>
    <property type="project" value="InterPro"/>
</dbReference>
<evidence type="ECO:0000256" key="4">
    <source>
        <dbReference type="ARBA" id="ARBA00022729"/>
    </source>
</evidence>
<dbReference type="Pfam" id="PF00884">
    <property type="entry name" value="Sulfatase"/>
    <property type="match status" value="1"/>
</dbReference>
<reference evidence="9 10" key="1">
    <citation type="submission" date="2018-05" db="EMBL/GenBank/DDBJ databases">
        <title>Marinifilum breve JC075T sp. nov., a marine bacterium isolated from Yongle Blue Hole in the South China Sea.</title>
        <authorList>
            <person name="Fu T."/>
        </authorList>
    </citation>
    <scope>NUCLEOTIDE SEQUENCE [LARGE SCALE GENOMIC DNA]</scope>
    <source>
        <strain evidence="9 10">JC075</strain>
    </source>
</reference>
<comment type="caution">
    <text evidence="9">The sequence shown here is derived from an EMBL/GenBank/DDBJ whole genome shotgun (WGS) entry which is preliminary data.</text>
</comment>
<keyword evidence="3" id="KW-0479">Metal-binding</keyword>
<keyword evidence="5" id="KW-0378">Hydrolase</keyword>
<proteinExistence type="inferred from homology"/>
<comment type="cofactor">
    <cofactor evidence="1">
        <name>Ca(2+)</name>
        <dbReference type="ChEBI" id="CHEBI:29108"/>
    </cofactor>
</comment>
<evidence type="ECO:0000256" key="3">
    <source>
        <dbReference type="ARBA" id="ARBA00022723"/>
    </source>
</evidence>
<dbReference type="OrthoDB" id="9763552at2"/>
<evidence type="ECO:0000259" key="8">
    <source>
        <dbReference type="Pfam" id="PF00884"/>
    </source>
</evidence>
<sequence length="516" mass="58958">MQKIKKYMALALASLPLLGQAQEKKNVLFIAVDDLKPILGCYGDDLVKTPNIDRLAKRGVVFTNNHCQQAVCAPSRASLMCGIQPDKTKVWDLKTLIRDMNPDILTLPQHFRQNGYFTTSVGKIYDKRSVDEHHDKISWSEAQAFEGDYKYYDDKCGEPALGYYQLPETKEKVAKYRKEAEAMGKKGYGITKYAISFVKPTTECADVPDNAYVDGVLALSAIDRLEKLSKKEEPFFLGVGFKRPHLPFVAPKKYWDLYQRVEMPLAKYQKAAENGPLIAYHNSGELRSYTDIPPLKSFSDIESDLIPVEKQKEMIHGYYAAVSYIDAQVGKVLNALDSLGLTENTVVVLWGDHGWHLGDHGIWCKHTNFEQATRSPMIIADGENHTGVCKTPTEFLDLFPTLCDLANIETPEHLDGKSLLPVLKDPKKEVKPYAVSQFQRGKAEGYAFRSERYRYVVWVKNMFRNPSQFSKDLISVEELYDYEKDPLETRNVVNDKKYSKVKKQMEKYCLDYFKNR</sequence>
<feature type="domain" description="Sulfatase N-terminal" evidence="8">
    <location>
        <begin position="25"/>
        <end position="408"/>
    </location>
</feature>
<name>A0A2V4A3B9_9BACT</name>
<evidence type="ECO:0000313" key="10">
    <source>
        <dbReference type="Proteomes" id="UP000248079"/>
    </source>
</evidence>
<dbReference type="SUPFAM" id="SSF53649">
    <property type="entry name" value="Alkaline phosphatase-like"/>
    <property type="match status" value="1"/>
</dbReference>
<dbReference type="InterPro" id="IPR000917">
    <property type="entry name" value="Sulfatase_N"/>
</dbReference>
<feature type="chain" id="PRO_5015928882" evidence="7">
    <location>
        <begin position="22"/>
        <end position="516"/>
    </location>
</feature>
<dbReference type="CDD" id="cd16030">
    <property type="entry name" value="iduronate-2-sulfatase"/>
    <property type="match status" value="1"/>
</dbReference>
<dbReference type="GO" id="GO:0046872">
    <property type="term" value="F:metal ion binding"/>
    <property type="evidence" value="ECO:0007669"/>
    <property type="project" value="UniProtKB-KW"/>
</dbReference>
<dbReference type="PANTHER" id="PTHR45953:SF1">
    <property type="entry name" value="IDURONATE 2-SULFATASE"/>
    <property type="match status" value="1"/>
</dbReference>
<dbReference type="RefSeq" id="WP_110359326.1">
    <property type="nucleotide sequence ID" value="NZ_QFLI01000001.1"/>
</dbReference>
<dbReference type="PANTHER" id="PTHR45953">
    <property type="entry name" value="IDURONATE 2-SULFATASE"/>
    <property type="match status" value="1"/>
</dbReference>
<dbReference type="InterPro" id="IPR035874">
    <property type="entry name" value="IDS"/>
</dbReference>
<dbReference type="Gene3D" id="3.40.720.10">
    <property type="entry name" value="Alkaline Phosphatase, subunit A"/>
    <property type="match status" value="1"/>
</dbReference>
<dbReference type="Proteomes" id="UP000248079">
    <property type="component" value="Unassembled WGS sequence"/>
</dbReference>
<gene>
    <name evidence="9" type="ORF">DF185_03550</name>
</gene>
<protein>
    <submittedName>
        <fullName evidence="9">Sulfatase</fullName>
    </submittedName>
</protein>
<dbReference type="AlphaFoldDB" id="A0A2V4A3B9"/>
<organism evidence="9 10">
    <name type="scientific">Marinifilum breve</name>
    <dbReference type="NCBI Taxonomy" id="2184082"/>
    <lineage>
        <taxon>Bacteria</taxon>
        <taxon>Pseudomonadati</taxon>
        <taxon>Bacteroidota</taxon>
        <taxon>Bacteroidia</taxon>
        <taxon>Marinilabiliales</taxon>
        <taxon>Marinifilaceae</taxon>
    </lineage>
</organism>
<dbReference type="EMBL" id="QFLI01000001">
    <property type="protein sequence ID" value="PXY03171.1"/>
    <property type="molecule type" value="Genomic_DNA"/>
</dbReference>
<feature type="signal peptide" evidence="7">
    <location>
        <begin position="1"/>
        <end position="21"/>
    </location>
</feature>
<evidence type="ECO:0000256" key="1">
    <source>
        <dbReference type="ARBA" id="ARBA00001913"/>
    </source>
</evidence>
<keyword evidence="6" id="KW-0106">Calcium</keyword>
<evidence type="ECO:0000313" key="9">
    <source>
        <dbReference type="EMBL" id="PXY03171.1"/>
    </source>
</evidence>
<dbReference type="GO" id="GO:0005737">
    <property type="term" value="C:cytoplasm"/>
    <property type="evidence" value="ECO:0007669"/>
    <property type="project" value="TreeGrafter"/>
</dbReference>
<evidence type="ECO:0000256" key="6">
    <source>
        <dbReference type="ARBA" id="ARBA00022837"/>
    </source>
</evidence>
<accession>A0A2V4A3B9</accession>
<evidence type="ECO:0000256" key="5">
    <source>
        <dbReference type="ARBA" id="ARBA00022801"/>
    </source>
</evidence>
<evidence type="ECO:0000256" key="2">
    <source>
        <dbReference type="ARBA" id="ARBA00008779"/>
    </source>
</evidence>
<keyword evidence="10" id="KW-1185">Reference proteome</keyword>